<protein>
    <submittedName>
        <fullName evidence="3">Armadillo repeat containing 6</fullName>
    </submittedName>
</protein>
<evidence type="ECO:0000313" key="4">
    <source>
        <dbReference type="Proteomes" id="UP000008672"/>
    </source>
</evidence>
<dbReference type="FunCoup" id="H3AQW4">
    <property type="interactions" value="1714"/>
</dbReference>
<accession>H3AQW4</accession>
<keyword evidence="4" id="KW-1185">Reference proteome</keyword>
<dbReference type="GeneTree" id="ENSGT00390000002913"/>
<dbReference type="RefSeq" id="XP_006004002.1">
    <property type="nucleotide sequence ID" value="XM_006003940.3"/>
</dbReference>
<evidence type="ECO:0000313" key="3">
    <source>
        <dbReference type="Ensembl" id="ENSLACP00000012035.2"/>
    </source>
</evidence>
<evidence type="ECO:0000256" key="2">
    <source>
        <dbReference type="PROSITE-ProRule" id="PRU00259"/>
    </source>
</evidence>
<dbReference type="HOGENOM" id="CLU_039447_1_0_1"/>
<dbReference type="SMART" id="SM00185">
    <property type="entry name" value="ARM"/>
    <property type="match status" value="5"/>
</dbReference>
<dbReference type="InParanoid" id="H3AQW4"/>
<dbReference type="EMBL" id="AFYH01145733">
    <property type="status" value="NOT_ANNOTATED_CDS"/>
    <property type="molecule type" value="Genomic_DNA"/>
</dbReference>
<dbReference type="FunFam" id="1.25.10.10:FF:000172">
    <property type="entry name" value="Armadillo repeat-containing protein 6"/>
    <property type="match status" value="1"/>
</dbReference>
<organism evidence="3 4">
    <name type="scientific">Latimeria chalumnae</name>
    <name type="common">Coelacanth</name>
    <dbReference type="NCBI Taxonomy" id="7897"/>
    <lineage>
        <taxon>Eukaryota</taxon>
        <taxon>Metazoa</taxon>
        <taxon>Chordata</taxon>
        <taxon>Craniata</taxon>
        <taxon>Vertebrata</taxon>
        <taxon>Euteleostomi</taxon>
        <taxon>Coelacanthiformes</taxon>
        <taxon>Coelacanthidae</taxon>
        <taxon>Latimeria</taxon>
    </lineage>
</organism>
<dbReference type="InterPro" id="IPR016024">
    <property type="entry name" value="ARM-type_fold"/>
</dbReference>
<sequence>MASRVITQETFDAVVQENIVEFDMDPEEALKEAILQFEYQGINLSNIVKAIRNPSSETGEAQSHDILRTLESLKKSVDSMSLAEMGEHLVSFTEQCKLDFAHRYLAAQTYAYPVVLSACKLSAGDWSVTVKALGAMAALTDGQPDLLEPEGQAFLIETLQQNANDEVVTVAAIRIVRHVCLKHEQNRQDLVKAGILPLLTGAIAKYNTQGQVVREACAALRVMTFDDDIRVPFGHAHDHAKMIVLEHNGLKVIIDAAKSFTDHTSVLSELCATLSRLAVRNEFCQDIVDLGGLNFMVALLADCIDHPDLVKQVLSAIRAIAGNDDVKDAIVNTGGTDLIVLAMNQHLANPQICEQGCAALCMLALRKQDNCKVIMEGGGAVTALQAMKIHPGEVNVQKQACMLIRNLVCRTQDFIQPILEMGAEALIVQARTSHRECEDITKAALRDLCCKVELRELWTGERGNLAN</sequence>
<dbReference type="EMBL" id="AFYH01145735">
    <property type="status" value="NOT_ANNOTATED_CDS"/>
    <property type="molecule type" value="Genomic_DNA"/>
</dbReference>
<dbReference type="InterPro" id="IPR000225">
    <property type="entry name" value="Armadillo"/>
</dbReference>
<dbReference type="SUPFAM" id="SSF48371">
    <property type="entry name" value="ARM repeat"/>
    <property type="match status" value="1"/>
</dbReference>
<dbReference type="EMBL" id="AFYH01145731">
    <property type="status" value="NOT_ANNOTATED_CDS"/>
    <property type="molecule type" value="Genomic_DNA"/>
</dbReference>
<dbReference type="Bgee" id="ENSLACG00000010594">
    <property type="expression patterns" value="Expressed in post-anal tail muscle and 5 other cell types or tissues"/>
</dbReference>
<dbReference type="PANTHER" id="PTHR22895:SF0">
    <property type="entry name" value="ARMADILLO REPEAT-CONTAINING PROTEIN 6"/>
    <property type="match status" value="1"/>
</dbReference>
<dbReference type="OrthoDB" id="449062at2759"/>
<reference evidence="3" key="2">
    <citation type="submission" date="2025-08" db="UniProtKB">
        <authorList>
            <consortium name="Ensembl"/>
        </authorList>
    </citation>
    <scope>IDENTIFICATION</scope>
</reference>
<dbReference type="FunFam" id="1.25.10.10:FF:000669">
    <property type="entry name" value="Armadillo repeat-containing protein 6"/>
    <property type="match status" value="1"/>
</dbReference>
<dbReference type="PROSITE" id="PS50176">
    <property type="entry name" value="ARM_REPEAT"/>
    <property type="match status" value="1"/>
</dbReference>
<dbReference type="GO" id="GO:0002244">
    <property type="term" value="P:hematopoietic progenitor cell differentiation"/>
    <property type="evidence" value="ECO:0007669"/>
    <property type="project" value="TreeGrafter"/>
</dbReference>
<dbReference type="EMBL" id="AFYH01145734">
    <property type="status" value="NOT_ANNOTATED_CDS"/>
    <property type="molecule type" value="Genomic_DNA"/>
</dbReference>
<proteinExistence type="predicted"/>
<dbReference type="GeneID" id="102364739"/>
<dbReference type="KEGG" id="lcm:102364739"/>
<reference evidence="4" key="1">
    <citation type="submission" date="2011-08" db="EMBL/GenBank/DDBJ databases">
        <title>The draft genome of Latimeria chalumnae.</title>
        <authorList>
            <person name="Di Palma F."/>
            <person name="Alfoldi J."/>
            <person name="Johnson J."/>
            <person name="Berlin A."/>
            <person name="Gnerre S."/>
            <person name="Jaffe D."/>
            <person name="MacCallum I."/>
            <person name="Young S."/>
            <person name="Walker B.J."/>
            <person name="Lander E."/>
            <person name="Lindblad-Toh K."/>
        </authorList>
    </citation>
    <scope>NUCLEOTIDE SEQUENCE [LARGE SCALE GENOMIC DNA]</scope>
    <source>
        <strain evidence="4">Wild caught</strain>
    </source>
</reference>
<dbReference type="Proteomes" id="UP000008672">
    <property type="component" value="Unassembled WGS sequence"/>
</dbReference>
<keyword evidence="1" id="KW-0677">Repeat</keyword>
<dbReference type="OMA" id="THKQPDL"/>
<gene>
    <name evidence="3" type="primary">ARMC6</name>
</gene>
<reference evidence="3" key="3">
    <citation type="submission" date="2025-09" db="UniProtKB">
        <authorList>
            <consortium name="Ensembl"/>
        </authorList>
    </citation>
    <scope>IDENTIFICATION</scope>
</reference>
<dbReference type="STRING" id="7897.ENSLACP00000012035"/>
<dbReference type="CTD" id="93436"/>
<dbReference type="EMBL" id="AFYH01145732">
    <property type="status" value="NOT_ANNOTATED_CDS"/>
    <property type="molecule type" value="Genomic_DNA"/>
</dbReference>
<dbReference type="InterPro" id="IPR011989">
    <property type="entry name" value="ARM-like"/>
</dbReference>
<dbReference type="eggNOG" id="KOG4199">
    <property type="taxonomic scope" value="Eukaryota"/>
</dbReference>
<name>H3AQW4_LATCH</name>
<dbReference type="AlphaFoldDB" id="H3AQW4"/>
<dbReference type="Gene3D" id="1.25.10.10">
    <property type="entry name" value="Leucine-rich Repeat Variant"/>
    <property type="match status" value="3"/>
</dbReference>
<evidence type="ECO:0000256" key="1">
    <source>
        <dbReference type="ARBA" id="ARBA00022737"/>
    </source>
</evidence>
<dbReference type="PANTHER" id="PTHR22895">
    <property type="entry name" value="ARMADILLO REPEAT-CONTAINING PROTEIN 6"/>
    <property type="match status" value="1"/>
</dbReference>
<dbReference type="Ensembl" id="ENSLACT00000012126.2">
    <property type="protein sequence ID" value="ENSLACP00000012035.2"/>
    <property type="gene ID" value="ENSLACG00000010594.2"/>
</dbReference>
<feature type="repeat" description="ARM" evidence="2">
    <location>
        <begin position="291"/>
        <end position="335"/>
    </location>
</feature>